<feature type="region of interest" description="Disordered" evidence="1">
    <location>
        <begin position="1"/>
        <end position="21"/>
    </location>
</feature>
<dbReference type="AlphaFoldDB" id="A0A6A5VE06"/>
<evidence type="ECO:0000313" key="2">
    <source>
        <dbReference type="EMBL" id="KAF1975351.1"/>
    </source>
</evidence>
<reference evidence="2" key="1">
    <citation type="journal article" date="2020" name="Stud. Mycol.">
        <title>101 Dothideomycetes genomes: a test case for predicting lifestyles and emergence of pathogens.</title>
        <authorList>
            <person name="Haridas S."/>
            <person name="Albert R."/>
            <person name="Binder M."/>
            <person name="Bloem J."/>
            <person name="Labutti K."/>
            <person name="Salamov A."/>
            <person name="Andreopoulos B."/>
            <person name="Baker S."/>
            <person name="Barry K."/>
            <person name="Bills G."/>
            <person name="Bluhm B."/>
            <person name="Cannon C."/>
            <person name="Castanera R."/>
            <person name="Culley D."/>
            <person name="Daum C."/>
            <person name="Ezra D."/>
            <person name="Gonzalez J."/>
            <person name="Henrissat B."/>
            <person name="Kuo A."/>
            <person name="Liang C."/>
            <person name="Lipzen A."/>
            <person name="Lutzoni F."/>
            <person name="Magnuson J."/>
            <person name="Mondo S."/>
            <person name="Nolan M."/>
            <person name="Ohm R."/>
            <person name="Pangilinan J."/>
            <person name="Park H.-J."/>
            <person name="Ramirez L."/>
            <person name="Alfaro M."/>
            <person name="Sun H."/>
            <person name="Tritt A."/>
            <person name="Yoshinaga Y."/>
            <person name="Zwiers L.-H."/>
            <person name="Turgeon B."/>
            <person name="Goodwin S."/>
            <person name="Spatafora J."/>
            <person name="Crous P."/>
            <person name="Grigoriev I."/>
        </authorList>
    </citation>
    <scope>NUCLEOTIDE SEQUENCE</scope>
    <source>
        <strain evidence="2">CBS 107.79</strain>
    </source>
</reference>
<evidence type="ECO:0000313" key="3">
    <source>
        <dbReference type="Proteomes" id="UP000800036"/>
    </source>
</evidence>
<dbReference type="Proteomes" id="UP000800036">
    <property type="component" value="Unassembled WGS sequence"/>
</dbReference>
<gene>
    <name evidence="2" type="ORF">BU23DRAFT_566906</name>
</gene>
<keyword evidence="3" id="KW-1185">Reference proteome</keyword>
<dbReference type="EMBL" id="ML976671">
    <property type="protein sequence ID" value="KAF1975351.1"/>
    <property type="molecule type" value="Genomic_DNA"/>
</dbReference>
<name>A0A6A5VE06_9PLEO</name>
<protein>
    <submittedName>
        <fullName evidence="2">Uncharacterized protein</fullName>
    </submittedName>
</protein>
<feature type="region of interest" description="Disordered" evidence="1">
    <location>
        <begin position="37"/>
        <end position="114"/>
    </location>
</feature>
<proteinExistence type="predicted"/>
<organism evidence="2 3">
    <name type="scientific">Bimuria novae-zelandiae CBS 107.79</name>
    <dbReference type="NCBI Taxonomy" id="1447943"/>
    <lineage>
        <taxon>Eukaryota</taxon>
        <taxon>Fungi</taxon>
        <taxon>Dikarya</taxon>
        <taxon>Ascomycota</taxon>
        <taxon>Pezizomycotina</taxon>
        <taxon>Dothideomycetes</taxon>
        <taxon>Pleosporomycetidae</taxon>
        <taxon>Pleosporales</taxon>
        <taxon>Massarineae</taxon>
        <taxon>Didymosphaeriaceae</taxon>
        <taxon>Bimuria</taxon>
    </lineage>
</organism>
<accession>A0A6A5VE06</accession>
<feature type="region of interest" description="Disordered" evidence="1">
    <location>
        <begin position="126"/>
        <end position="145"/>
    </location>
</feature>
<sequence length="186" mass="20095">MAKPRTISPTAHSTGEEPPEFIPHFFSRILRSLPYSKREVPPKDNGVIPDADTPADLDKILGPHGTLDPSGYLRPQIVPADDTTEAVDPHDSPNGEATQQYDLPDSAVDEASPEVDQILKAGELDQFGQAGQSEGIEDTEDAADRTDSAVYLTKLNHFEHEGEDGDLGDPQDVQDFVSKFLDGGSS</sequence>
<evidence type="ECO:0000256" key="1">
    <source>
        <dbReference type="SAM" id="MobiDB-lite"/>
    </source>
</evidence>